<dbReference type="InterPro" id="IPR033904">
    <property type="entry name" value="Trans_IPPS_HH"/>
</dbReference>
<dbReference type="STRING" id="754476.Q7A_951"/>
<reference evidence="1 2" key="1">
    <citation type="journal article" date="2012" name="J. Bacteriol.">
        <title>Complete genome sequences of Methylophaga sp. strain JAM1 and Methylophaga sp. strain JAM7.</title>
        <authorList>
            <person name="Villeneuve C."/>
            <person name="Martineau C."/>
            <person name="Mauffrey F."/>
            <person name="Villemur R."/>
        </authorList>
    </citation>
    <scope>NUCLEOTIDE SEQUENCE [LARGE SCALE GENOMIC DNA]</scope>
    <source>
        <strain evidence="1 2">JAM1</strain>
    </source>
</reference>
<keyword evidence="2" id="KW-1185">Reference proteome</keyword>
<dbReference type="eggNOG" id="COG1562">
    <property type="taxonomic scope" value="Bacteria"/>
</dbReference>
<dbReference type="Gene3D" id="1.10.600.10">
    <property type="entry name" value="Farnesyl Diphosphate Synthase"/>
    <property type="match status" value="1"/>
</dbReference>
<dbReference type="InterPro" id="IPR002060">
    <property type="entry name" value="Squ/phyt_synthse"/>
</dbReference>
<dbReference type="EC" id="2.5.1.32" evidence="1"/>
<dbReference type="GO" id="GO:0051996">
    <property type="term" value="F:squalene synthase [NAD(P)H] activity"/>
    <property type="evidence" value="ECO:0007669"/>
    <property type="project" value="InterPro"/>
</dbReference>
<organism evidence="1 2">
    <name type="scientific">Methylophaga nitratireducenticrescens</name>
    <dbReference type="NCBI Taxonomy" id="754476"/>
    <lineage>
        <taxon>Bacteria</taxon>
        <taxon>Pseudomonadati</taxon>
        <taxon>Pseudomonadota</taxon>
        <taxon>Gammaproteobacteria</taxon>
        <taxon>Thiotrichales</taxon>
        <taxon>Piscirickettsiaceae</taxon>
        <taxon>Methylophaga</taxon>
    </lineage>
</organism>
<keyword evidence="1" id="KW-0808">Transferase</keyword>
<proteinExistence type="predicted"/>
<dbReference type="HOGENOM" id="CLU_037269_0_1_6"/>
<dbReference type="InterPro" id="IPR044843">
    <property type="entry name" value="Trans_IPPS_bact-type"/>
</dbReference>
<dbReference type="OrthoDB" id="9807580at2"/>
<dbReference type="PATRIC" id="fig|754476.3.peg.938"/>
<dbReference type="InterPro" id="IPR017827">
    <property type="entry name" value="HSQ_synthase_HpnC"/>
</dbReference>
<dbReference type="Pfam" id="PF00494">
    <property type="entry name" value="SQS_PSY"/>
    <property type="match status" value="1"/>
</dbReference>
<evidence type="ECO:0000313" key="2">
    <source>
        <dbReference type="Proteomes" id="UP000009144"/>
    </source>
</evidence>
<dbReference type="SFLD" id="SFLDG01018">
    <property type="entry name" value="Squalene/Phytoene_Synthase_Lik"/>
    <property type="match status" value="1"/>
</dbReference>
<dbReference type="EMBL" id="CP003390">
    <property type="protein sequence ID" value="AFI83793.1"/>
    <property type="molecule type" value="Genomic_DNA"/>
</dbReference>
<accession>I1XHC4</accession>
<dbReference type="SUPFAM" id="SSF48576">
    <property type="entry name" value="Terpenoid synthases"/>
    <property type="match status" value="1"/>
</dbReference>
<dbReference type="Proteomes" id="UP000009144">
    <property type="component" value="Chromosome"/>
</dbReference>
<name>I1XHC4_METNJ</name>
<gene>
    <name evidence="1" type="ordered locus">Q7A_951</name>
</gene>
<dbReference type="SFLD" id="SFLDG01212">
    <property type="entry name" value="Phytoene_synthase_like"/>
    <property type="match status" value="1"/>
</dbReference>
<dbReference type="NCBIfam" id="TIGR03464">
    <property type="entry name" value="HpnC"/>
    <property type="match status" value="1"/>
</dbReference>
<dbReference type="InterPro" id="IPR008949">
    <property type="entry name" value="Isoprenoid_synthase_dom_sf"/>
</dbReference>
<dbReference type="SFLD" id="SFLDS00005">
    <property type="entry name" value="Isoprenoid_Synthase_Type_I"/>
    <property type="match status" value="1"/>
</dbReference>
<protein>
    <submittedName>
        <fullName evidence="1">Phytoene synthase</fullName>
        <ecNumber evidence="1">2.5.1.32</ecNumber>
    </submittedName>
</protein>
<dbReference type="PANTHER" id="PTHR31480">
    <property type="entry name" value="BIFUNCTIONAL LYCOPENE CYCLASE/PHYTOENE SYNTHASE"/>
    <property type="match status" value="1"/>
</dbReference>
<evidence type="ECO:0000313" key="1">
    <source>
        <dbReference type="EMBL" id="AFI83793.1"/>
    </source>
</evidence>
<reference evidence="1 2" key="2">
    <citation type="journal article" date="2013" name="Int. J. Syst. Evol. Microbiol.">
        <title>Methylophaga nitratireducenticrescens sp. nov. and Methylophaga frappieri sp. nov., isolated from the biofilm of the methanol-fed denitrification system treating the seawater at the Montreal Biodome.</title>
        <authorList>
            <person name="Villeneuve C."/>
            <person name="Martineau C."/>
            <person name="Mauffrey F."/>
            <person name="Villemur R."/>
        </authorList>
    </citation>
    <scope>NUCLEOTIDE SEQUENCE [LARGE SCALE GENOMIC DNA]</scope>
    <source>
        <strain evidence="1 2">JAM1</strain>
    </source>
</reference>
<dbReference type="KEGG" id="mej:Q7A_951"/>
<dbReference type="CDD" id="cd00683">
    <property type="entry name" value="Trans_IPPS_HH"/>
    <property type="match status" value="1"/>
</dbReference>
<sequence>MRSKSELENAYTFCLNIATSHYENFPVASILLPKKLRRPIATIYAFARSADDFADEGDLSQVERLASLNKYSVLLRQIETGEYTGQDPIFIALQHTVQLFSLPVQLLEDLLIAFRQDVVKSRYANFEDVLDYCHYSANPVGRLLLHLEGSPNQSQLEQSDAICTALQLINFYQDIEQDYLEKNRIYLPQDYFKAAGIDDSQLLAGDTQKLSVVLRPLYQYTLQLMQEGYQLGMTLTGLLGWEIRAMTLGGIEALLLLIRQSDHALLSRPRLSKSQHLMVLTNALSKHRYHALASKLLQEKHLHR</sequence>
<dbReference type="AlphaFoldDB" id="I1XHC4"/>
<dbReference type="GO" id="GO:0004311">
    <property type="term" value="F:geranylgeranyl diphosphate synthase activity"/>
    <property type="evidence" value="ECO:0007669"/>
    <property type="project" value="InterPro"/>
</dbReference>
<dbReference type="GO" id="GO:0016114">
    <property type="term" value="P:terpenoid biosynthetic process"/>
    <property type="evidence" value="ECO:0007669"/>
    <property type="project" value="UniProtKB-ARBA"/>
</dbReference>
<dbReference type="RefSeq" id="WP_014706168.1">
    <property type="nucleotide sequence ID" value="NC_017857.3"/>
</dbReference>